<feature type="domain" description="SGNH hydrolase-type esterase" evidence="1">
    <location>
        <begin position="20"/>
        <end position="189"/>
    </location>
</feature>
<proteinExistence type="predicted"/>
<evidence type="ECO:0000313" key="2">
    <source>
        <dbReference type="EMBL" id="WBW75207.1"/>
    </source>
</evidence>
<dbReference type="InterPro" id="IPR045136">
    <property type="entry name" value="Iah1-like"/>
</dbReference>
<dbReference type="InterPro" id="IPR013830">
    <property type="entry name" value="SGNH_hydro"/>
</dbReference>
<dbReference type="GeneID" id="80878325"/>
<dbReference type="Gene3D" id="3.40.50.1110">
    <property type="entry name" value="SGNH hydrolase"/>
    <property type="match status" value="1"/>
</dbReference>
<accession>A0AAE9WHW8</accession>
<dbReference type="EMBL" id="CP115613">
    <property type="protein sequence ID" value="WBW75207.1"/>
    <property type="molecule type" value="Genomic_DNA"/>
</dbReference>
<dbReference type="PANTHER" id="PTHR14209:SF19">
    <property type="entry name" value="ISOAMYL ACETATE-HYDROLYZING ESTERASE 1 HOMOLOG"/>
    <property type="match status" value="1"/>
</dbReference>
<dbReference type="RefSeq" id="XP_056039450.1">
    <property type="nucleotide sequence ID" value="XM_056183636.1"/>
</dbReference>
<sequence length="224" mass="25679">MSSIQVSSIPSVDFFEKLVILGDSITQYGFTHGGICAELANFYQRRLIVEAWGLSGYTSRNFLRFFSKLPIDIDHTRIVVIYLGTNDSQIVNGKCICPIEEYKENIKELARKFPKTSKKIFVSPAATLKTLRYERDQKPYEDATCEAAVEMNLELGNTTWINLYSITNFSLVPELLFNDGVHLSAMGYNVLFQQIISRIKLFWPELLPKNLPMQLPHYSEIMFS</sequence>
<reference evidence="2 3" key="1">
    <citation type="journal article" date="2023" name="G3 (Bethesda)">
        <title>A high-quality reference genome for the fission yeast Schizosaccharomyces osmophilus.</title>
        <authorList>
            <person name="Jia G.S."/>
            <person name="Zhang W.C."/>
            <person name="Liang Y."/>
            <person name="Liu X.H."/>
            <person name="Rhind N."/>
            <person name="Pidoux A."/>
            <person name="Brysch-Herzberg M."/>
            <person name="Du L.L."/>
        </authorList>
    </citation>
    <scope>NUCLEOTIDE SEQUENCE [LARGE SCALE GENOMIC DNA]</scope>
    <source>
        <strain evidence="2 3">CBS 15793</strain>
    </source>
</reference>
<protein>
    <submittedName>
        <fullName evidence="2">Isoamyl acetate hydrolytic enzyme Iah1</fullName>
    </submittedName>
</protein>
<gene>
    <name evidence="2" type="primary">iah1</name>
    <name evidence="2" type="ORF">SOMG_04859</name>
</gene>
<dbReference type="SUPFAM" id="SSF52266">
    <property type="entry name" value="SGNH hydrolase"/>
    <property type="match status" value="1"/>
</dbReference>
<dbReference type="KEGG" id="som:SOMG_04859"/>
<evidence type="ECO:0000259" key="1">
    <source>
        <dbReference type="Pfam" id="PF13472"/>
    </source>
</evidence>
<dbReference type="AlphaFoldDB" id="A0AAE9WHW8"/>
<dbReference type="Proteomes" id="UP001212411">
    <property type="component" value="Chromosome 3"/>
</dbReference>
<name>A0AAE9WHW8_9SCHI</name>
<dbReference type="PANTHER" id="PTHR14209">
    <property type="entry name" value="ISOAMYL ACETATE-HYDROLYZING ESTERASE 1"/>
    <property type="match status" value="1"/>
</dbReference>
<evidence type="ECO:0000313" key="3">
    <source>
        <dbReference type="Proteomes" id="UP001212411"/>
    </source>
</evidence>
<dbReference type="Pfam" id="PF13472">
    <property type="entry name" value="Lipase_GDSL_2"/>
    <property type="match status" value="1"/>
</dbReference>
<keyword evidence="3" id="KW-1185">Reference proteome</keyword>
<dbReference type="InterPro" id="IPR036514">
    <property type="entry name" value="SGNH_hydro_sf"/>
</dbReference>
<organism evidence="2 3">
    <name type="scientific">Schizosaccharomyces osmophilus</name>
    <dbReference type="NCBI Taxonomy" id="2545709"/>
    <lineage>
        <taxon>Eukaryota</taxon>
        <taxon>Fungi</taxon>
        <taxon>Dikarya</taxon>
        <taxon>Ascomycota</taxon>
        <taxon>Taphrinomycotina</taxon>
        <taxon>Schizosaccharomycetes</taxon>
        <taxon>Schizosaccharomycetales</taxon>
        <taxon>Schizosaccharomycetaceae</taxon>
        <taxon>Schizosaccharomyces</taxon>
    </lineage>
</organism>